<keyword evidence="2" id="KW-1185">Reference proteome</keyword>
<name>A0A1T5BDC5_9BACT</name>
<reference evidence="2" key="1">
    <citation type="submission" date="2017-02" db="EMBL/GenBank/DDBJ databases">
        <authorList>
            <person name="Varghese N."/>
            <person name="Submissions S."/>
        </authorList>
    </citation>
    <scope>NUCLEOTIDE SEQUENCE [LARGE SCALE GENOMIC DNA]</scope>
    <source>
        <strain evidence="2">DSM 22270</strain>
    </source>
</reference>
<sequence>MKGGSALLIAFCASLSGCLPTPDFDSVPRIEYASIDQLTETDLATNKKLRETVTITVTFEDKEGDLGATADERSNDDFKAPYGKTGNYELVTLTKQPNGSWDERILSIDSVMWMPILKPDGKPGAIKGKLDLKVYRPYGNTSVDVEQKFKVRIRDRALHYSNQVETDIITVPGYR</sequence>
<dbReference type="EMBL" id="FUZA01000001">
    <property type="protein sequence ID" value="SKB45236.1"/>
    <property type="molecule type" value="Genomic_DNA"/>
</dbReference>
<gene>
    <name evidence="1" type="ORF">SAMN05660293_00263</name>
</gene>
<dbReference type="Proteomes" id="UP000190897">
    <property type="component" value="Unassembled WGS sequence"/>
</dbReference>
<dbReference type="RefSeq" id="WP_082212871.1">
    <property type="nucleotide sequence ID" value="NZ_FUZA01000001.1"/>
</dbReference>
<proteinExistence type="predicted"/>
<accession>A0A1T5BDC5</accession>
<dbReference type="OrthoDB" id="980982at2"/>
<protein>
    <submittedName>
        <fullName evidence="1">Uncharacterized protein</fullName>
    </submittedName>
</protein>
<dbReference type="AlphaFoldDB" id="A0A1T5BDC5"/>
<organism evidence="1 2">
    <name type="scientific">Dyadobacter psychrophilus</name>
    <dbReference type="NCBI Taxonomy" id="651661"/>
    <lineage>
        <taxon>Bacteria</taxon>
        <taxon>Pseudomonadati</taxon>
        <taxon>Bacteroidota</taxon>
        <taxon>Cytophagia</taxon>
        <taxon>Cytophagales</taxon>
        <taxon>Spirosomataceae</taxon>
        <taxon>Dyadobacter</taxon>
    </lineage>
</organism>
<evidence type="ECO:0000313" key="2">
    <source>
        <dbReference type="Proteomes" id="UP000190897"/>
    </source>
</evidence>
<dbReference type="PROSITE" id="PS51257">
    <property type="entry name" value="PROKAR_LIPOPROTEIN"/>
    <property type="match status" value="1"/>
</dbReference>
<evidence type="ECO:0000313" key="1">
    <source>
        <dbReference type="EMBL" id="SKB45236.1"/>
    </source>
</evidence>
<dbReference type="STRING" id="651661.SAMN05660293_00263"/>